<evidence type="ECO:0008006" key="5">
    <source>
        <dbReference type="Google" id="ProtNLM"/>
    </source>
</evidence>
<dbReference type="EMBL" id="VORW01000041">
    <property type="protein sequence ID" value="TXE01606.1"/>
    <property type="molecule type" value="Genomic_DNA"/>
</dbReference>
<accession>A0A5C7AA63</accession>
<name>A0A5C7AA63_9BACT</name>
<dbReference type="OrthoDB" id="1273722at2"/>
<dbReference type="Pfam" id="PF04738">
    <property type="entry name" value="Lant_dehydr_N"/>
    <property type="match status" value="1"/>
</dbReference>
<dbReference type="InterPro" id="IPR006827">
    <property type="entry name" value="Lant_deHydtase_N"/>
</dbReference>
<dbReference type="RefSeq" id="WP_146921500.1">
    <property type="nucleotide sequence ID" value="NZ_VORW01000041.1"/>
</dbReference>
<dbReference type="AlphaFoldDB" id="A0A5C7AA63"/>
<feature type="domain" description="Lantibiotic dehydratase N-terminal" evidence="1">
    <location>
        <begin position="367"/>
        <end position="544"/>
    </location>
</feature>
<dbReference type="InterPro" id="IPR023809">
    <property type="entry name" value="Thiopep_bacteriocin_synth_dom"/>
</dbReference>
<evidence type="ECO:0000313" key="4">
    <source>
        <dbReference type="Proteomes" id="UP000321935"/>
    </source>
</evidence>
<organism evidence="3 4">
    <name type="scientific">Algoriphagus aquimarinus</name>
    <dbReference type="NCBI Taxonomy" id="237018"/>
    <lineage>
        <taxon>Bacteria</taxon>
        <taxon>Pseudomonadati</taxon>
        <taxon>Bacteroidota</taxon>
        <taxon>Cytophagia</taxon>
        <taxon>Cytophagales</taxon>
        <taxon>Cyclobacteriaceae</taxon>
        <taxon>Algoriphagus</taxon>
    </lineage>
</organism>
<reference evidence="3 4" key="1">
    <citation type="submission" date="2019-08" db="EMBL/GenBank/DDBJ databases">
        <title>Genomes sequence of Algoriphagus aquimarinus ACAM450.</title>
        <authorList>
            <person name="Bowman J.P."/>
        </authorList>
    </citation>
    <scope>NUCLEOTIDE SEQUENCE [LARGE SCALE GENOMIC DNA]</scope>
    <source>
        <strain evidence="3 4">ACAM 450</strain>
    </source>
</reference>
<feature type="domain" description="Thiopeptide-type bacteriocin biosynthesis" evidence="2">
    <location>
        <begin position="607"/>
        <end position="839"/>
    </location>
</feature>
<evidence type="ECO:0000313" key="3">
    <source>
        <dbReference type="EMBL" id="TXE01606.1"/>
    </source>
</evidence>
<sequence length="852" mass="99842">MDFLFRTPLLTFDPRNQKDVEKNWEQIMRAITYSSPDFALGIKGKKYSKLTVHQQEKLLKYLLRGRYRATPFGYWAAVGLGNWGLCYSQPDLNTKPIKAAKPAPNISKTKSPSTYCLPVGFKKNKHHYLFWSFDEEKEGWLAKFIETNKVLDKVIEWYYTNAFLDFDSFCSWFDSSDQRRIKTIWEKLIMSGILVAHGTVKPILKDNSIDLKIKNTITIPIAIKNRLEVIPNEMGALFTPVATSFLESFKTWFITHFDDRFVRMDRLMQHKDFWPATYDIQNTPSNSTFSIPGTFWEYGQVLDLSRLIEKKEVRNMRHLQAMFRIGKDEEIQLENFACNYPYAFMGRFGKDSAIHTYFRQSGLESRKDTILYADVLLKEAEKSLQLSSHTNLFDYSIDSFGAHHGKNILHLTELWLGISEGKEFVLYSESLAKQVIPVIQHPLNPMHISHPVSRIVWHIAQQDVLRFMPYYHSAFQAPQYTPRLMWGEGMCVQPEKWILKAEDLKNYGSLGQLISKWQIPELIAFGNYDRELLLDTRRSTDRNIIEKELLTNGKCHVKSAEWVGQSPIHTGDKAMIYPQIIKSWKFEMPYPKLPSNINYQRSANSHWIYLKVHLVSPCREPFMNKTLRNLISRVTTTGECTQWFFLYYATIHEEIRIRFHLKNLTSKSLVKEALFHELEENHLVLSYNFEPYFPEVSKFGSGMAISEKIFGIESEFILSELSQIVNFRKDAVEIVAELYTRLFLDHHQADLIFKHLKEIKSRMRPDQKRILRVEFDYSPPASYQLFADKYLYTMKKHSFYGELAGLPMFLFHHIHLFINRIYLHEAKDTEATILFLVYRKMGKAMAIANQKA</sequence>
<protein>
    <recommendedName>
        <fullName evidence="5">Thiopeptide-type bacteriocin biosynthesis domain-containing protein</fullName>
    </recommendedName>
</protein>
<evidence type="ECO:0000259" key="2">
    <source>
        <dbReference type="Pfam" id="PF14028"/>
    </source>
</evidence>
<gene>
    <name evidence="3" type="ORF">ESV85_22040</name>
</gene>
<dbReference type="Pfam" id="PF14028">
    <property type="entry name" value="Lant_dehydr_C"/>
    <property type="match status" value="1"/>
</dbReference>
<dbReference type="NCBIfam" id="TIGR03891">
    <property type="entry name" value="thiopep_ocin"/>
    <property type="match status" value="1"/>
</dbReference>
<dbReference type="Proteomes" id="UP000321935">
    <property type="component" value="Unassembled WGS sequence"/>
</dbReference>
<comment type="caution">
    <text evidence="3">The sequence shown here is derived from an EMBL/GenBank/DDBJ whole genome shotgun (WGS) entry which is preliminary data.</text>
</comment>
<proteinExistence type="predicted"/>
<evidence type="ECO:0000259" key="1">
    <source>
        <dbReference type="Pfam" id="PF04738"/>
    </source>
</evidence>